<dbReference type="Proteomes" id="UP000250043">
    <property type="component" value="Unassembled WGS sequence"/>
</dbReference>
<evidence type="ECO:0000256" key="2">
    <source>
        <dbReference type="SAM" id="Phobius"/>
    </source>
</evidence>
<feature type="transmembrane region" description="Helical" evidence="2">
    <location>
        <begin position="87"/>
        <end position="116"/>
    </location>
</feature>
<name>A0A8E2B347_9APHY</name>
<protein>
    <submittedName>
        <fullName evidence="3">Uncharacterized protein</fullName>
    </submittedName>
</protein>
<evidence type="ECO:0000313" key="3">
    <source>
        <dbReference type="EMBL" id="OCH90420.1"/>
    </source>
</evidence>
<gene>
    <name evidence="3" type="ORF">OBBRIDRAFT_597245</name>
</gene>
<evidence type="ECO:0000256" key="1">
    <source>
        <dbReference type="SAM" id="MobiDB-lite"/>
    </source>
</evidence>
<dbReference type="AlphaFoldDB" id="A0A8E2B347"/>
<reference evidence="3 4" key="1">
    <citation type="submission" date="2016-07" db="EMBL/GenBank/DDBJ databases">
        <title>Draft genome of the white-rot fungus Obba rivulosa 3A-2.</title>
        <authorList>
            <consortium name="DOE Joint Genome Institute"/>
            <person name="Miettinen O."/>
            <person name="Riley R."/>
            <person name="Acob R."/>
            <person name="Barry K."/>
            <person name="Cullen D."/>
            <person name="De Vries R."/>
            <person name="Hainaut M."/>
            <person name="Hatakka A."/>
            <person name="Henrissat B."/>
            <person name="Hilden K."/>
            <person name="Kuo R."/>
            <person name="Labutti K."/>
            <person name="Lipzen A."/>
            <person name="Makela M.R."/>
            <person name="Sandor L."/>
            <person name="Spatafora J.W."/>
            <person name="Grigoriev I.V."/>
            <person name="Hibbett D.S."/>
        </authorList>
    </citation>
    <scope>NUCLEOTIDE SEQUENCE [LARGE SCALE GENOMIC DNA]</scope>
    <source>
        <strain evidence="3 4">3A-2</strain>
    </source>
</reference>
<feature type="compositionally biased region" description="Polar residues" evidence="1">
    <location>
        <begin position="1"/>
        <end position="10"/>
    </location>
</feature>
<feature type="compositionally biased region" description="Polar residues" evidence="1">
    <location>
        <begin position="27"/>
        <end position="61"/>
    </location>
</feature>
<accession>A0A8E2B347</accession>
<keyword evidence="2" id="KW-0812">Transmembrane</keyword>
<keyword evidence="2" id="KW-0472">Membrane</keyword>
<keyword evidence="2" id="KW-1133">Transmembrane helix</keyword>
<sequence>MTRDLSSLDPSSPHVPRLGCERHVRTGDSNTSSISCRSRASQHPCPSSRSQAAMSKYTPLSQEPEEEVLLKSGHSSSDSLPPAPRTWLAVLTSPVVAGTLVAFLFVVNIACITVLAQQVRNVHAALQPHLDFTDTRALPRPDPYDSLARMYRS</sequence>
<dbReference type="EMBL" id="KV722404">
    <property type="protein sequence ID" value="OCH90420.1"/>
    <property type="molecule type" value="Genomic_DNA"/>
</dbReference>
<evidence type="ECO:0000313" key="4">
    <source>
        <dbReference type="Proteomes" id="UP000250043"/>
    </source>
</evidence>
<proteinExistence type="predicted"/>
<organism evidence="3 4">
    <name type="scientific">Obba rivulosa</name>
    <dbReference type="NCBI Taxonomy" id="1052685"/>
    <lineage>
        <taxon>Eukaryota</taxon>
        <taxon>Fungi</taxon>
        <taxon>Dikarya</taxon>
        <taxon>Basidiomycota</taxon>
        <taxon>Agaricomycotina</taxon>
        <taxon>Agaricomycetes</taxon>
        <taxon>Polyporales</taxon>
        <taxon>Gelatoporiaceae</taxon>
        <taxon>Obba</taxon>
    </lineage>
</organism>
<keyword evidence="4" id="KW-1185">Reference proteome</keyword>
<dbReference type="OrthoDB" id="2632789at2759"/>
<feature type="region of interest" description="Disordered" evidence="1">
    <location>
        <begin position="1"/>
        <end position="81"/>
    </location>
</feature>